<feature type="domain" description="Amidase" evidence="1">
    <location>
        <begin position="188"/>
        <end position="396"/>
    </location>
</feature>
<dbReference type="Gene3D" id="3.90.1300.10">
    <property type="entry name" value="Amidase signature (AS) domain"/>
    <property type="match status" value="1"/>
</dbReference>
<dbReference type="OrthoDB" id="5423360at2759"/>
<reference evidence="2 3" key="1">
    <citation type="journal article" date="2018" name="Mycol. Prog.">
        <title>Coniella lustricola, a new species from submerged detritus.</title>
        <authorList>
            <person name="Raudabaugh D.B."/>
            <person name="Iturriaga T."/>
            <person name="Carver A."/>
            <person name="Mondo S."/>
            <person name="Pangilinan J."/>
            <person name="Lipzen A."/>
            <person name="He G."/>
            <person name="Amirebrahimi M."/>
            <person name="Grigoriev I.V."/>
            <person name="Miller A.N."/>
        </authorList>
    </citation>
    <scope>NUCLEOTIDE SEQUENCE [LARGE SCALE GENOMIC DNA]</scope>
    <source>
        <strain evidence="2 3">B22-T-1</strain>
    </source>
</reference>
<sequence length="652" mass="67971">LGLLPRAALAQLTGTGLSVVLNNIDLYISPYIAGRLTAANATALSAAGSIYNFAPVAVVPDSQTGAADADLTALFANWTALDDVFQSGFTSVVVNALDTQLAWTTGNISSSSSSSTAASTSVPPGPYFVDKTTGALHQVYRLYDDFAGAFTSSLLQIPGGQGFQPLSAQVASSATLTVGVPSRLYFTKTADKPLAGVRVGVKDIFHLAGVKSSYGNRAWYSLYPAANTTAPAIQRLIDAGAQIIGLQKPSQFANGETATGDWVDYHAPFNPRGDGYQDASSSSAGAGASIASYAWLDLAVGSDTGGSIRGPAEVQNVFGNRPSHGLVSLDGVMPLSPVLDTAGFLTRDVQVWDAAQQVMYGANYTSLLLPLDGADEATTTPTVAYPTTVYTVGFPTNASASAADALLVAFADGLAAFVGGAVRVLDLAAEWEQANITSAGLDEVLNITYPVLIGSQQTELVRDPFYADYAGQSSALHDNRRPFVDPAPLIRWAFTDSLPDGALDEAIANKTLFMDWFNSEILAPVDGTQKNTSSTTSTTSQCSSGILLYPGSTGTQTPRNVYRAAPSVPYGFSSGRISVLSECPDSVFPVGEVSGFSDITQHNESWPVTVDVLVAKGCDGLLVKLAQDLAAQGLVRIPHVGRSLEGGAVLMR</sequence>
<accession>A0A2T3A7R0</accession>
<protein>
    <submittedName>
        <fullName evidence="2">Amidase signature domain-containing protein</fullName>
    </submittedName>
</protein>
<dbReference type="SUPFAM" id="SSF75304">
    <property type="entry name" value="Amidase signature (AS) enzymes"/>
    <property type="match status" value="1"/>
</dbReference>
<organism evidence="2 3">
    <name type="scientific">Coniella lustricola</name>
    <dbReference type="NCBI Taxonomy" id="2025994"/>
    <lineage>
        <taxon>Eukaryota</taxon>
        <taxon>Fungi</taxon>
        <taxon>Dikarya</taxon>
        <taxon>Ascomycota</taxon>
        <taxon>Pezizomycotina</taxon>
        <taxon>Sordariomycetes</taxon>
        <taxon>Sordariomycetidae</taxon>
        <taxon>Diaporthales</taxon>
        <taxon>Schizoparmaceae</taxon>
        <taxon>Coniella</taxon>
    </lineage>
</organism>
<evidence type="ECO:0000313" key="2">
    <source>
        <dbReference type="EMBL" id="PSR84428.1"/>
    </source>
</evidence>
<dbReference type="STRING" id="2025994.A0A2T3A7R0"/>
<dbReference type="Pfam" id="PF01425">
    <property type="entry name" value="Amidase"/>
    <property type="match status" value="1"/>
</dbReference>
<dbReference type="InterPro" id="IPR023631">
    <property type="entry name" value="Amidase_dom"/>
</dbReference>
<dbReference type="PANTHER" id="PTHR46310:SF7">
    <property type="entry name" value="AMIDASE 1"/>
    <property type="match status" value="1"/>
</dbReference>
<dbReference type="InterPro" id="IPR036928">
    <property type="entry name" value="AS_sf"/>
</dbReference>
<evidence type="ECO:0000259" key="1">
    <source>
        <dbReference type="Pfam" id="PF01425"/>
    </source>
</evidence>
<keyword evidence="3" id="KW-1185">Reference proteome</keyword>
<dbReference type="AlphaFoldDB" id="A0A2T3A7R0"/>
<proteinExistence type="predicted"/>
<dbReference type="InParanoid" id="A0A2T3A7R0"/>
<dbReference type="EMBL" id="KZ678443">
    <property type="protein sequence ID" value="PSR84428.1"/>
    <property type="molecule type" value="Genomic_DNA"/>
</dbReference>
<feature type="non-terminal residue" evidence="2">
    <location>
        <position position="1"/>
    </location>
</feature>
<dbReference type="PANTHER" id="PTHR46310">
    <property type="entry name" value="AMIDASE 1"/>
    <property type="match status" value="1"/>
</dbReference>
<evidence type="ECO:0000313" key="3">
    <source>
        <dbReference type="Proteomes" id="UP000241462"/>
    </source>
</evidence>
<gene>
    <name evidence="2" type="ORF">BD289DRAFT_353940</name>
</gene>
<name>A0A2T3A7R0_9PEZI</name>
<feature type="non-terminal residue" evidence="2">
    <location>
        <position position="652"/>
    </location>
</feature>
<dbReference type="Proteomes" id="UP000241462">
    <property type="component" value="Unassembled WGS sequence"/>
</dbReference>